<dbReference type="WBParaSite" id="nRc.2.0.1.t47133-RA">
    <property type="protein sequence ID" value="nRc.2.0.1.t47133-RA"/>
    <property type="gene ID" value="nRc.2.0.1.g47133"/>
</dbReference>
<protein>
    <submittedName>
        <fullName evidence="3">Uncharacterized protein</fullName>
    </submittedName>
</protein>
<feature type="region of interest" description="Disordered" evidence="1">
    <location>
        <begin position="87"/>
        <end position="115"/>
    </location>
</feature>
<proteinExistence type="predicted"/>
<feature type="region of interest" description="Disordered" evidence="1">
    <location>
        <begin position="1"/>
        <end position="20"/>
    </location>
</feature>
<evidence type="ECO:0000256" key="1">
    <source>
        <dbReference type="SAM" id="MobiDB-lite"/>
    </source>
</evidence>
<evidence type="ECO:0000313" key="2">
    <source>
        <dbReference type="Proteomes" id="UP000887565"/>
    </source>
</evidence>
<name>A0A915L9N8_ROMCU</name>
<organism evidence="2 3">
    <name type="scientific">Romanomermis culicivorax</name>
    <name type="common">Nematode worm</name>
    <dbReference type="NCBI Taxonomy" id="13658"/>
    <lineage>
        <taxon>Eukaryota</taxon>
        <taxon>Metazoa</taxon>
        <taxon>Ecdysozoa</taxon>
        <taxon>Nematoda</taxon>
        <taxon>Enoplea</taxon>
        <taxon>Dorylaimia</taxon>
        <taxon>Mermithida</taxon>
        <taxon>Mermithoidea</taxon>
        <taxon>Mermithidae</taxon>
        <taxon>Romanomermis</taxon>
    </lineage>
</organism>
<sequence length="208" mass="22394">SEQVKTQPQASAPVGKVKQPALDTVATQAAVVVVVVPPPRQPAVAQPTPVAQVQQPAEPEPEVVTIMQSVPLAPAVLPAKKRLKEQALADDSSDSAIAATEPMKPGKITQEGIPGVYSPKKVQQMLAEGMSEKFISREKVRRRQRLSKARARILAAQDQQQQGMPISGLENDAYDTAEETTTPEILTKRSAFQAFTNEKSPLIDSSKI</sequence>
<reference evidence="3" key="1">
    <citation type="submission" date="2022-11" db="UniProtKB">
        <authorList>
            <consortium name="WormBaseParasite"/>
        </authorList>
    </citation>
    <scope>IDENTIFICATION</scope>
</reference>
<dbReference type="Proteomes" id="UP000887565">
    <property type="component" value="Unplaced"/>
</dbReference>
<feature type="compositionally biased region" description="Polar residues" evidence="1">
    <location>
        <begin position="1"/>
        <end position="10"/>
    </location>
</feature>
<keyword evidence="2" id="KW-1185">Reference proteome</keyword>
<dbReference type="AlphaFoldDB" id="A0A915L9N8"/>
<accession>A0A915L9N8</accession>
<evidence type="ECO:0000313" key="3">
    <source>
        <dbReference type="WBParaSite" id="nRc.2.0.1.t47133-RA"/>
    </source>
</evidence>